<feature type="compositionally biased region" description="Polar residues" evidence="4">
    <location>
        <begin position="358"/>
        <end position="373"/>
    </location>
</feature>
<feature type="compositionally biased region" description="Basic and acidic residues" evidence="4">
    <location>
        <begin position="167"/>
        <end position="190"/>
    </location>
</feature>
<evidence type="ECO:0000256" key="4">
    <source>
        <dbReference type="SAM" id="MobiDB-lite"/>
    </source>
</evidence>
<feature type="region of interest" description="Disordered" evidence="4">
    <location>
        <begin position="110"/>
        <end position="373"/>
    </location>
</feature>
<dbReference type="PANTHER" id="PTHR24198:SF165">
    <property type="entry name" value="ANKYRIN REPEAT-CONTAINING PROTEIN-RELATED"/>
    <property type="match status" value="1"/>
</dbReference>
<evidence type="ECO:0000256" key="1">
    <source>
        <dbReference type="ARBA" id="ARBA00022737"/>
    </source>
</evidence>
<dbReference type="InterPro" id="IPR036770">
    <property type="entry name" value="Ankyrin_rpt-contain_sf"/>
</dbReference>
<feature type="region of interest" description="Disordered" evidence="4">
    <location>
        <begin position="38"/>
        <end position="68"/>
    </location>
</feature>
<evidence type="ECO:0000313" key="5">
    <source>
        <dbReference type="EMBL" id="PYH44708.1"/>
    </source>
</evidence>
<dbReference type="InterPro" id="IPR002110">
    <property type="entry name" value="Ankyrin_rpt"/>
</dbReference>
<proteinExistence type="predicted"/>
<evidence type="ECO:0000256" key="2">
    <source>
        <dbReference type="ARBA" id="ARBA00023043"/>
    </source>
</evidence>
<gene>
    <name evidence="5" type="ORF">BP01DRAFT_64667</name>
</gene>
<keyword evidence="2 3" id="KW-0040">ANK repeat</keyword>
<feature type="repeat" description="ANK" evidence="3">
    <location>
        <begin position="666"/>
        <end position="698"/>
    </location>
</feature>
<dbReference type="EMBL" id="KZ821235">
    <property type="protein sequence ID" value="PYH44708.1"/>
    <property type="molecule type" value="Genomic_DNA"/>
</dbReference>
<dbReference type="STRING" id="1450539.A0A318ZX50"/>
<evidence type="ECO:0000313" key="6">
    <source>
        <dbReference type="Proteomes" id="UP000248349"/>
    </source>
</evidence>
<feature type="repeat" description="ANK" evidence="3">
    <location>
        <begin position="533"/>
        <end position="565"/>
    </location>
</feature>
<feature type="compositionally biased region" description="Polar residues" evidence="4">
    <location>
        <begin position="262"/>
        <end position="274"/>
    </location>
</feature>
<feature type="compositionally biased region" description="Basic residues" evidence="4">
    <location>
        <begin position="143"/>
        <end position="156"/>
    </location>
</feature>
<dbReference type="Proteomes" id="UP000248349">
    <property type="component" value="Unassembled WGS sequence"/>
</dbReference>
<evidence type="ECO:0000256" key="3">
    <source>
        <dbReference type="PROSITE-ProRule" id="PRU00023"/>
    </source>
</evidence>
<feature type="compositionally biased region" description="Polar residues" evidence="4">
    <location>
        <begin position="308"/>
        <end position="320"/>
    </location>
</feature>
<name>A0A318ZX50_9EURO</name>
<dbReference type="PROSITE" id="PS50088">
    <property type="entry name" value="ANK_REPEAT"/>
    <property type="match status" value="3"/>
</dbReference>
<dbReference type="SMART" id="SM00248">
    <property type="entry name" value="ANK"/>
    <property type="match status" value="5"/>
</dbReference>
<sequence length="816" mass="91141">MVRPSAAKRASTVRAKQQALAEMKENISKEVIQECVAGHDAQLEGSNPKSEHIDTNQPRAAEKASCEEGSIVTGKIGDVALEENKKQIQEMVDQQLLGEMKMHLSQIKEEGVAETDVNEPYTTNQMQSTHDDDVVCLTVRSSLAKKRGKYGVKPKGQKQAQQSKAVKTPEIKTEEQPLPTEEKHAKEQTKALKPRKRRRESEVSNLTSVKRPRRSVDCTHPNEQEKHTPEDKPTPKNRRKHKLEEPIESTMNTLSKRARPSMNLTPISQEQQSVEPDLTPPPRQPVNRTKASRKELLARLDSLLPQKDATQSVQQETPFPSQRVLHDRSLAPSPVPTQSKQNPGQRPANEQQKVRSPAQLQIPQATASSTHSSIQDELLQQTAAVTSATYNVIERQLETTESRRALATDEAIDELTTDTRDVVGNLPLNRVLSVAKYLDREVVGRVARVCKTVYDRLKIQYEMRQDPGTIPEPAWRSEVRVGLMDEEGRRTVEWIPGWGWHPGPMALAIQLGRLEDVRAYLAMGADRNCLIAHGVRPLRWAVATGQLKIVQLLLEDEADPNLLDADGSGGALAGPFMAPGTEIEVFVEVLLDAGAKVCNMDAFENLCRCRKSVQYVRHAIANKSELAELRGPHGETVLHCAADYGLKAVVRVLIGAGIPVDEQDAHGQTAVQLALRNGNEETALALMDVGCALHLLDNWNRDALTYAIEKGYLEVVRLMLEPDSEIDFNATRRYGASPSVERTHLEAAMHYCRLDIMKEMLLRRKMRQDVTLQRQCRDMARMETPNKKLYEEIGLLIASSRLGFDSIGEETERSSV</sequence>
<keyword evidence="1" id="KW-0677">Repeat</keyword>
<accession>A0A318ZX50</accession>
<dbReference type="Gene3D" id="1.25.40.20">
    <property type="entry name" value="Ankyrin repeat-containing domain"/>
    <property type="match status" value="2"/>
</dbReference>
<dbReference type="OrthoDB" id="539213at2759"/>
<dbReference type="PANTHER" id="PTHR24198">
    <property type="entry name" value="ANKYRIN REPEAT AND PROTEIN KINASE DOMAIN-CONTAINING PROTEIN"/>
    <property type="match status" value="1"/>
</dbReference>
<dbReference type="GeneID" id="37081228"/>
<keyword evidence="6" id="KW-1185">Reference proteome</keyword>
<dbReference type="Pfam" id="PF00023">
    <property type="entry name" value="Ank"/>
    <property type="match status" value="1"/>
</dbReference>
<dbReference type="RefSeq" id="XP_025430690.1">
    <property type="nucleotide sequence ID" value="XM_025579999.1"/>
</dbReference>
<reference evidence="5 6" key="1">
    <citation type="submission" date="2016-12" db="EMBL/GenBank/DDBJ databases">
        <title>The genomes of Aspergillus section Nigri reveals drivers in fungal speciation.</title>
        <authorList>
            <consortium name="DOE Joint Genome Institute"/>
            <person name="Vesth T.C."/>
            <person name="Nybo J."/>
            <person name="Theobald S."/>
            <person name="Brandl J."/>
            <person name="Frisvad J.C."/>
            <person name="Nielsen K.F."/>
            <person name="Lyhne E.K."/>
            <person name="Kogle M.E."/>
            <person name="Kuo A."/>
            <person name="Riley R."/>
            <person name="Clum A."/>
            <person name="Nolan M."/>
            <person name="Lipzen A."/>
            <person name="Salamov A."/>
            <person name="Henrissat B."/>
            <person name="Wiebenga A."/>
            <person name="De Vries R.P."/>
            <person name="Grigoriev I.V."/>
            <person name="Mortensen U.H."/>
            <person name="Andersen M.R."/>
            <person name="Baker S.E."/>
        </authorList>
    </citation>
    <scope>NUCLEOTIDE SEQUENCE [LARGE SCALE GENOMIC DNA]</scope>
    <source>
        <strain evidence="5 6">JOP 1030-1</strain>
    </source>
</reference>
<organism evidence="5 6">
    <name type="scientific">Aspergillus saccharolyticus JOP 1030-1</name>
    <dbReference type="NCBI Taxonomy" id="1450539"/>
    <lineage>
        <taxon>Eukaryota</taxon>
        <taxon>Fungi</taxon>
        <taxon>Dikarya</taxon>
        <taxon>Ascomycota</taxon>
        <taxon>Pezizomycotina</taxon>
        <taxon>Eurotiomycetes</taxon>
        <taxon>Eurotiomycetidae</taxon>
        <taxon>Eurotiales</taxon>
        <taxon>Aspergillaceae</taxon>
        <taxon>Aspergillus</taxon>
        <taxon>Aspergillus subgen. Circumdati</taxon>
    </lineage>
</organism>
<feature type="repeat" description="ANK" evidence="3">
    <location>
        <begin position="633"/>
        <end position="665"/>
    </location>
</feature>
<feature type="compositionally biased region" description="Basic and acidic residues" evidence="4">
    <location>
        <begin position="214"/>
        <end position="234"/>
    </location>
</feature>
<dbReference type="PROSITE" id="PS50297">
    <property type="entry name" value="ANK_REP_REGION"/>
    <property type="match status" value="2"/>
</dbReference>
<dbReference type="AlphaFoldDB" id="A0A318ZX50"/>
<protein>
    <submittedName>
        <fullName evidence="5">Uncharacterized protein</fullName>
    </submittedName>
</protein>
<feature type="compositionally biased region" description="Basic and acidic residues" evidence="4">
    <location>
        <begin position="49"/>
        <end position="66"/>
    </location>
</feature>
<feature type="compositionally biased region" description="Polar residues" evidence="4">
    <location>
        <begin position="336"/>
        <end position="351"/>
    </location>
</feature>
<dbReference type="SUPFAM" id="SSF48403">
    <property type="entry name" value="Ankyrin repeat"/>
    <property type="match status" value="1"/>
</dbReference>
<dbReference type="Pfam" id="PF12796">
    <property type="entry name" value="Ank_2"/>
    <property type="match status" value="1"/>
</dbReference>